<evidence type="ECO:0000259" key="4">
    <source>
        <dbReference type="Pfam" id="PF13407"/>
    </source>
</evidence>
<keyword evidence="6" id="KW-1185">Reference proteome</keyword>
<dbReference type="GO" id="GO:0030288">
    <property type="term" value="C:outer membrane-bounded periplasmic space"/>
    <property type="evidence" value="ECO:0007669"/>
    <property type="project" value="TreeGrafter"/>
</dbReference>
<dbReference type="SUPFAM" id="SSF53822">
    <property type="entry name" value="Periplasmic binding protein-like I"/>
    <property type="match status" value="1"/>
</dbReference>
<reference evidence="5" key="1">
    <citation type="submission" date="2021-01" db="EMBL/GenBank/DDBJ databases">
        <title>Genomic Encyclopedia of Type Strains, Phase IV (KMG-IV): sequencing the most valuable type-strain genomes for metagenomic binning, comparative biology and taxonomic classification.</title>
        <authorList>
            <person name="Goeker M."/>
        </authorList>
    </citation>
    <scope>NUCLEOTIDE SEQUENCE</scope>
    <source>
        <strain evidence="5">DSM 23230</strain>
    </source>
</reference>
<dbReference type="Pfam" id="PF13407">
    <property type="entry name" value="Peripla_BP_4"/>
    <property type="match status" value="1"/>
</dbReference>
<accession>A0A938XST6</accession>
<protein>
    <submittedName>
        <fullName evidence="5">D-xylose transport system substrate-binding protein</fullName>
    </submittedName>
</protein>
<evidence type="ECO:0000256" key="2">
    <source>
        <dbReference type="ARBA" id="ARBA00022729"/>
    </source>
</evidence>
<comment type="subcellular location">
    <subcellularLocation>
        <location evidence="1">Cell envelope</location>
    </subcellularLocation>
</comment>
<name>A0A938XST6_9FIRM</name>
<evidence type="ECO:0000313" key="6">
    <source>
        <dbReference type="Proteomes" id="UP000774000"/>
    </source>
</evidence>
<dbReference type="Proteomes" id="UP000774000">
    <property type="component" value="Unassembled WGS sequence"/>
</dbReference>
<evidence type="ECO:0000256" key="1">
    <source>
        <dbReference type="ARBA" id="ARBA00004196"/>
    </source>
</evidence>
<dbReference type="InterPro" id="IPR013456">
    <property type="entry name" value="XylF"/>
</dbReference>
<comment type="caution">
    <text evidence="5">The sequence shown here is derived from an EMBL/GenBank/DDBJ whole genome shotgun (WGS) entry which is preliminary data.</text>
</comment>
<dbReference type="RefSeq" id="WP_239550873.1">
    <property type="nucleotide sequence ID" value="NZ_JAFBDQ010000002.1"/>
</dbReference>
<sequence length="356" mass="38707">MNIKKILTFALVLTMLFGVTTVTNAGMFDWLGGGSDDELVIGFSMDNLRLERWQKDKKAFVKQAEKLGAKVKVLSANSNDQKQVSQAQNLLTQGVDVLVIIPHNGKVMGSVVEEAHASGVKVLAYDRMVQNAKTDAYISYDNVKVGEMQAKAVLERQPTGKYFLLGGSPTDPNAKMFREGQMNVLEPHIENGDIEVIGDQWVKNWSPQEAMSIMENALTRIGNDIDAVVASNDSTAGGAIEALSAQGLAGDVVISGQDATVAGCNRIVKDTQAMTIYKPINKLAKQGAKMAVKLAKGKEVNTNAKVDNGQIKVPSLLLEPILVNKDNMKETIIDSGYHTMEEVYKGVPKSKWPEQE</sequence>
<dbReference type="EMBL" id="JAFBDQ010000002">
    <property type="protein sequence ID" value="MBM7555656.1"/>
    <property type="molecule type" value="Genomic_DNA"/>
</dbReference>
<evidence type="ECO:0000256" key="3">
    <source>
        <dbReference type="SAM" id="SignalP"/>
    </source>
</evidence>
<keyword evidence="2 3" id="KW-0732">Signal</keyword>
<dbReference type="InterPro" id="IPR028082">
    <property type="entry name" value="Peripla_BP_I"/>
</dbReference>
<feature type="signal peptide" evidence="3">
    <location>
        <begin position="1"/>
        <end position="25"/>
    </location>
</feature>
<dbReference type="NCBIfam" id="TIGR02634">
    <property type="entry name" value="xylF"/>
    <property type="match status" value="1"/>
</dbReference>
<organism evidence="5 6">
    <name type="scientific">Halanaerobacter jeridensis</name>
    <dbReference type="NCBI Taxonomy" id="706427"/>
    <lineage>
        <taxon>Bacteria</taxon>
        <taxon>Bacillati</taxon>
        <taxon>Bacillota</taxon>
        <taxon>Clostridia</taxon>
        <taxon>Halanaerobiales</taxon>
        <taxon>Halobacteroidaceae</taxon>
        <taxon>Halanaerobacter</taxon>
    </lineage>
</organism>
<dbReference type="GO" id="GO:0015753">
    <property type="term" value="P:D-xylose transmembrane transport"/>
    <property type="evidence" value="ECO:0007669"/>
    <property type="project" value="InterPro"/>
</dbReference>
<dbReference type="InterPro" id="IPR050555">
    <property type="entry name" value="Bact_Solute-Bind_Prot2"/>
</dbReference>
<dbReference type="CDD" id="cd19991">
    <property type="entry name" value="PBP1_ABC_xylose_binding"/>
    <property type="match status" value="1"/>
</dbReference>
<gene>
    <name evidence="5" type="ORF">JOC47_000481</name>
</gene>
<feature type="domain" description="Periplasmic binding protein" evidence="4">
    <location>
        <begin position="41"/>
        <end position="299"/>
    </location>
</feature>
<proteinExistence type="predicted"/>
<dbReference type="PANTHER" id="PTHR30036:SF1">
    <property type="entry name" value="D-XYLOSE-BINDING PERIPLASMIC PROTEIN"/>
    <property type="match status" value="1"/>
</dbReference>
<feature type="chain" id="PRO_5037037127" evidence="3">
    <location>
        <begin position="26"/>
        <end position="356"/>
    </location>
</feature>
<dbReference type="PANTHER" id="PTHR30036">
    <property type="entry name" value="D-XYLOSE-BINDING PERIPLASMIC PROTEIN"/>
    <property type="match status" value="1"/>
</dbReference>
<dbReference type="AlphaFoldDB" id="A0A938XST6"/>
<dbReference type="GO" id="GO:0048029">
    <property type="term" value="F:monosaccharide binding"/>
    <property type="evidence" value="ECO:0007669"/>
    <property type="project" value="InterPro"/>
</dbReference>
<dbReference type="Gene3D" id="3.40.50.2300">
    <property type="match status" value="2"/>
</dbReference>
<evidence type="ECO:0000313" key="5">
    <source>
        <dbReference type="EMBL" id="MBM7555656.1"/>
    </source>
</evidence>
<dbReference type="InterPro" id="IPR025997">
    <property type="entry name" value="SBP_2_dom"/>
</dbReference>